<dbReference type="PANTHER" id="PTHR32089:SF112">
    <property type="entry name" value="LYSOZYME-LIKE PROTEIN-RELATED"/>
    <property type="match status" value="1"/>
</dbReference>
<keyword evidence="3" id="KW-1133">Transmembrane helix</keyword>
<name>A0A377PWQ9_9HELI</name>
<dbReference type="STRING" id="216.LS73_07440"/>
<keyword evidence="8" id="KW-1185">Reference proteome</keyword>
<dbReference type="GO" id="GO:0016020">
    <property type="term" value="C:membrane"/>
    <property type="evidence" value="ECO:0007669"/>
    <property type="project" value="InterPro"/>
</dbReference>
<accession>A0A377PWQ9</accession>
<sequence length="662" mass="74522">MIVSVIRKIQIAISGILIVITAFFGIAFWFKEKSIFVKHSNEVKKALLDSSVIYINRSIAEWQEVVIDSANTLEKNPEFLDRKNIYDFLNKTSATSSFDAFYIAYLNDGEAIMSRKDEGYSYPKILTDSNGIKYNANTRPWFKEAIALGKAGISKPYIDFVTSELAVTFFAPIRVNGQIVAEIVGDLYLGDFVKDIISLKASDSSRVLIFEDLFYVTPVTPDEFILNEAGRPFVQILKDGINKYGIYPFEYFSEYDKEARLAICNKLNIGWSICITNSYSDYEEALNNIAISIIIGSLFLIIVLITTLNFIVGFVLKPLNSIRKNLHQFFQYLSYETTECIAYRHVNVYGDELSEMSDEIAQNIDMITAMRDQEKEIHNIFVELIKDIKQGKFGRQLTIASRSPHISDLRDCLNEMNTALYNEVCEDLSRIFTMFKNANNHNFESRIEEPIGIEVDVNNLFDNIAKMLKTSRNLAVSLDKQSHLLDASVSKMEESCTQQASSLEQASSKVNDITCHINSVSSKGEHVLSQSEDIRKVVLIITDIATQINLLALNAAIEAARAGEHGRGFAVVADEVRKLAERTQKSLSEIDASVNILTQSIIEMVSDVQNQANNIGEINNMLSQLEQVTNNNLEVSHKTRSVSGKVSNLATEILDDVKEKKF</sequence>
<dbReference type="OrthoDB" id="5348717at2"/>
<organism evidence="5 8">
    <name type="scientific">Helicobacter muridarum</name>
    <dbReference type="NCBI Taxonomy" id="216"/>
    <lineage>
        <taxon>Bacteria</taxon>
        <taxon>Pseudomonadati</taxon>
        <taxon>Campylobacterota</taxon>
        <taxon>Epsilonproteobacteria</taxon>
        <taxon>Campylobacterales</taxon>
        <taxon>Helicobacteraceae</taxon>
        <taxon>Helicobacter</taxon>
    </lineage>
</organism>
<dbReference type="AlphaFoldDB" id="A0A377PWQ9"/>
<dbReference type="Proteomes" id="UP000029922">
    <property type="component" value="Unassembled WGS sequence"/>
</dbReference>
<evidence type="ECO:0000256" key="3">
    <source>
        <dbReference type="SAM" id="Phobius"/>
    </source>
</evidence>
<evidence type="ECO:0000256" key="1">
    <source>
        <dbReference type="ARBA" id="ARBA00023224"/>
    </source>
</evidence>
<dbReference type="CDD" id="cd12913">
    <property type="entry name" value="PDC1_MCP_like"/>
    <property type="match status" value="1"/>
</dbReference>
<reference evidence="5 8" key="2">
    <citation type="submission" date="2018-06" db="EMBL/GenBank/DDBJ databases">
        <authorList>
            <consortium name="Pathogen Informatics"/>
            <person name="Doyle S."/>
        </authorList>
    </citation>
    <scope>NUCLEOTIDE SEQUENCE [LARGE SCALE GENOMIC DNA]</scope>
    <source>
        <strain evidence="5 8">NCTC12714</strain>
    </source>
</reference>
<feature type="transmembrane region" description="Helical" evidence="3">
    <location>
        <begin position="12"/>
        <end position="30"/>
    </location>
</feature>
<proteinExistence type="predicted"/>
<feature type="domain" description="Methyl-accepting transducer" evidence="4">
    <location>
        <begin position="485"/>
        <end position="662"/>
    </location>
</feature>
<reference evidence="6 7" key="1">
    <citation type="journal article" date="2014" name="Genome Announc.">
        <title>Draft genome sequences of eight enterohepatic helicobacter species isolated from both laboratory and wild rodents.</title>
        <authorList>
            <person name="Sheh A."/>
            <person name="Shen Z."/>
            <person name="Fox J.G."/>
        </authorList>
    </citation>
    <scope>NUCLEOTIDE SEQUENCE [LARGE SCALE GENOMIC DNA]</scope>
    <source>
        <strain evidence="6 7">ST1</strain>
    </source>
</reference>
<keyword evidence="3" id="KW-0812">Transmembrane</keyword>
<dbReference type="InterPro" id="IPR029151">
    <property type="entry name" value="Sensor-like_sf"/>
</dbReference>
<dbReference type="EMBL" id="UGJE01000002">
    <property type="protein sequence ID" value="STQ87007.1"/>
    <property type="molecule type" value="Genomic_DNA"/>
</dbReference>
<dbReference type="Proteomes" id="UP000255139">
    <property type="component" value="Unassembled WGS sequence"/>
</dbReference>
<dbReference type="Pfam" id="PF00015">
    <property type="entry name" value="MCPsignal"/>
    <property type="match status" value="1"/>
</dbReference>
<evidence type="ECO:0000259" key="4">
    <source>
        <dbReference type="PROSITE" id="PS50111"/>
    </source>
</evidence>
<protein>
    <submittedName>
        <fullName evidence="5 6">Methyl-accepting chemotaxis protein</fullName>
    </submittedName>
</protein>
<dbReference type="RefSeq" id="WP_104692119.1">
    <property type="nucleotide sequence ID" value="NZ_FZML01000038.1"/>
</dbReference>
<dbReference type="PROSITE" id="PS50111">
    <property type="entry name" value="CHEMOTAXIS_TRANSDUC_2"/>
    <property type="match status" value="1"/>
</dbReference>
<evidence type="ECO:0000313" key="7">
    <source>
        <dbReference type="Proteomes" id="UP000029922"/>
    </source>
</evidence>
<dbReference type="SUPFAM" id="SSF103190">
    <property type="entry name" value="Sensory domain-like"/>
    <property type="match status" value="1"/>
</dbReference>
<dbReference type="PANTHER" id="PTHR32089">
    <property type="entry name" value="METHYL-ACCEPTING CHEMOTAXIS PROTEIN MCPB"/>
    <property type="match status" value="1"/>
</dbReference>
<keyword evidence="3" id="KW-0472">Membrane</keyword>
<gene>
    <name evidence="5" type="primary">mcpB_3</name>
    <name evidence="6" type="ORF">LS73_005730</name>
    <name evidence="5" type="ORF">NCTC12714_01818</name>
</gene>
<dbReference type="Gene3D" id="1.10.287.950">
    <property type="entry name" value="Methyl-accepting chemotaxis protein"/>
    <property type="match status" value="1"/>
</dbReference>
<dbReference type="EMBL" id="JRPD02000010">
    <property type="protein sequence ID" value="TLE00182.1"/>
    <property type="molecule type" value="Genomic_DNA"/>
</dbReference>
<dbReference type="Gene3D" id="3.30.450.20">
    <property type="entry name" value="PAS domain"/>
    <property type="match status" value="2"/>
</dbReference>
<keyword evidence="1 2" id="KW-0807">Transducer</keyword>
<evidence type="ECO:0000313" key="5">
    <source>
        <dbReference type="EMBL" id="STQ87007.1"/>
    </source>
</evidence>
<dbReference type="SUPFAM" id="SSF58104">
    <property type="entry name" value="Methyl-accepting chemotaxis protein (MCP) signaling domain"/>
    <property type="match status" value="1"/>
</dbReference>
<evidence type="ECO:0000313" key="6">
    <source>
        <dbReference type="EMBL" id="TLE00182.1"/>
    </source>
</evidence>
<dbReference type="GO" id="GO:0007165">
    <property type="term" value="P:signal transduction"/>
    <property type="evidence" value="ECO:0007669"/>
    <property type="project" value="UniProtKB-KW"/>
</dbReference>
<feature type="transmembrane region" description="Helical" evidence="3">
    <location>
        <begin position="289"/>
        <end position="316"/>
    </location>
</feature>
<dbReference type="SMART" id="SM00283">
    <property type="entry name" value="MA"/>
    <property type="match status" value="1"/>
</dbReference>
<dbReference type="InterPro" id="IPR004089">
    <property type="entry name" value="MCPsignal_dom"/>
</dbReference>
<evidence type="ECO:0000313" key="8">
    <source>
        <dbReference type="Proteomes" id="UP000255139"/>
    </source>
</evidence>
<evidence type="ECO:0000256" key="2">
    <source>
        <dbReference type="PROSITE-ProRule" id="PRU00284"/>
    </source>
</evidence>